<dbReference type="STRING" id="3476.A0A2P5DTU4"/>
<organism evidence="1 2">
    <name type="scientific">Parasponia andersonii</name>
    <name type="common">Sponia andersonii</name>
    <dbReference type="NCBI Taxonomy" id="3476"/>
    <lineage>
        <taxon>Eukaryota</taxon>
        <taxon>Viridiplantae</taxon>
        <taxon>Streptophyta</taxon>
        <taxon>Embryophyta</taxon>
        <taxon>Tracheophyta</taxon>
        <taxon>Spermatophyta</taxon>
        <taxon>Magnoliopsida</taxon>
        <taxon>eudicotyledons</taxon>
        <taxon>Gunneridae</taxon>
        <taxon>Pentapetalae</taxon>
        <taxon>rosids</taxon>
        <taxon>fabids</taxon>
        <taxon>Rosales</taxon>
        <taxon>Cannabaceae</taxon>
        <taxon>Parasponia</taxon>
    </lineage>
</organism>
<sequence>MFTGKRPTDNMFTDGFNLHNFVKQALPSGVKEIADPRLLRETEWESIASDVRLKCLTSIFEMGVTCSSELPRGRKNITIVAVELCSVRDKLHQIRYEGINKA</sequence>
<dbReference type="OrthoDB" id="1103805at2759"/>
<dbReference type="GO" id="GO:0016020">
    <property type="term" value="C:membrane"/>
    <property type="evidence" value="ECO:0007669"/>
    <property type="project" value="TreeGrafter"/>
</dbReference>
<dbReference type="Proteomes" id="UP000237105">
    <property type="component" value="Unassembled WGS sequence"/>
</dbReference>
<accession>A0A2P5DTU4</accession>
<evidence type="ECO:0000313" key="2">
    <source>
        <dbReference type="Proteomes" id="UP000237105"/>
    </source>
</evidence>
<reference evidence="2" key="1">
    <citation type="submission" date="2016-06" db="EMBL/GenBank/DDBJ databases">
        <title>Parallel loss of symbiosis genes in relatives of nitrogen-fixing non-legume Parasponia.</title>
        <authorList>
            <person name="Van Velzen R."/>
            <person name="Holmer R."/>
            <person name="Bu F."/>
            <person name="Rutten L."/>
            <person name="Van Zeijl A."/>
            <person name="Liu W."/>
            <person name="Santuari L."/>
            <person name="Cao Q."/>
            <person name="Sharma T."/>
            <person name="Shen D."/>
            <person name="Roswanjaya Y."/>
            <person name="Wardhani T."/>
            <person name="Kalhor M.S."/>
            <person name="Jansen J."/>
            <person name="Van den Hoogen J."/>
            <person name="Gungor B."/>
            <person name="Hartog M."/>
            <person name="Hontelez J."/>
            <person name="Verver J."/>
            <person name="Yang W.-C."/>
            <person name="Schijlen E."/>
            <person name="Repin R."/>
            <person name="Schilthuizen M."/>
            <person name="Schranz E."/>
            <person name="Heidstra R."/>
            <person name="Miyata K."/>
            <person name="Fedorova E."/>
            <person name="Kohlen W."/>
            <person name="Bisseling T."/>
            <person name="Smit S."/>
            <person name="Geurts R."/>
        </authorList>
    </citation>
    <scope>NUCLEOTIDE SEQUENCE [LARGE SCALE GENOMIC DNA]</scope>
    <source>
        <strain evidence="2">cv. WU1-14</strain>
    </source>
</reference>
<evidence type="ECO:0000313" key="1">
    <source>
        <dbReference type="EMBL" id="PON76721.1"/>
    </source>
</evidence>
<proteinExistence type="predicted"/>
<dbReference type="Gene3D" id="1.10.510.10">
    <property type="entry name" value="Transferase(Phosphotransferase) domain 1"/>
    <property type="match status" value="1"/>
</dbReference>
<gene>
    <name evidence="1" type="ORF">PanWU01x14_034070</name>
</gene>
<comment type="caution">
    <text evidence="1">The sequence shown here is derived from an EMBL/GenBank/DDBJ whole genome shotgun (WGS) entry which is preliminary data.</text>
</comment>
<keyword evidence="2" id="KW-1185">Reference proteome</keyword>
<protein>
    <submittedName>
        <fullName evidence="1">Uncharacterized protein</fullName>
    </submittedName>
</protein>
<dbReference type="EMBL" id="JXTB01000017">
    <property type="protein sequence ID" value="PON76721.1"/>
    <property type="molecule type" value="Genomic_DNA"/>
</dbReference>
<dbReference type="PANTHER" id="PTHR48055:SF55">
    <property type="entry name" value="PROTEIN KINASE DOMAIN-CONTAINING PROTEIN"/>
    <property type="match status" value="1"/>
</dbReference>
<dbReference type="AlphaFoldDB" id="A0A2P5DTU4"/>
<name>A0A2P5DTU4_PARAD</name>
<dbReference type="PANTHER" id="PTHR48055">
    <property type="entry name" value="LEUCINE-RICH REPEAT RECEPTOR PROTEIN KINASE EMS1"/>
    <property type="match status" value="1"/>
</dbReference>
<dbReference type="InterPro" id="IPR051564">
    <property type="entry name" value="LRR_receptor-like_kinase"/>
</dbReference>